<protein>
    <submittedName>
        <fullName evidence="1">Uncharacterized protein</fullName>
    </submittedName>
</protein>
<dbReference type="RefSeq" id="WP_136543656.1">
    <property type="nucleotide sequence ID" value="NZ_STGU01000034.1"/>
</dbReference>
<organism evidence="1 2">
    <name type="scientific">Rhizobium rosettiformans W3</name>
    <dbReference type="NCBI Taxonomy" id="538378"/>
    <lineage>
        <taxon>Bacteria</taxon>
        <taxon>Pseudomonadati</taxon>
        <taxon>Pseudomonadota</taxon>
        <taxon>Alphaproteobacteria</taxon>
        <taxon>Hyphomicrobiales</taxon>
        <taxon>Rhizobiaceae</taxon>
        <taxon>Rhizobium/Agrobacterium group</taxon>
        <taxon>Rhizobium</taxon>
    </lineage>
</organism>
<gene>
    <name evidence="1" type="ORF">FAA86_23570</name>
</gene>
<evidence type="ECO:0000313" key="1">
    <source>
        <dbReference type="EMBL" id="THV29435.1"/>
    </source>
</evidence>
<reference evidence="1 2" key="1">
    <citation type="submission" date="2019-04" db="EMBL/GenBank/DDBJ databases">
        <title>genome sequence of strain W3.</title>
        <authorList>
            <person name="Gao J."/>
            <person name="Sun J."/>
        </authorList>
    </citation>
    <scope>NUCLEOTIDE SEQUENCE [LARGE SCALE GENOMIC DNA]</scope>
    <source>
        <strain evidence="1 2">W3</strain>
    </source>
</reference>
<sequence length="437" mass="47481">MGTIYLKSAFEAPSEAVRAAEGAGLLTIVEQPDLTAEMLLAHRGLITGNQLDQNAMVLMREALAAFLDAGGRWFFNGHMVRPLVDGMNQYRPINAPKRSDFDLSPVNAHPLFSGIDLSKLETNRGVAGFYGRGCNPLPDGAVAINGLGPAKVPVDWVWARPHGGRIFSHSGNDLGSVGLEWNLSSELTRRMIDWTLGGACLDPWPTASSSSAAHQLLAEPEAYGGMRMSTRTGRRRIVAPSSGTYYHIRCLEGSRYTGIFDVICSPEQLGDILRPDDILWVPCRTPAQRMIAQKAVLARHLDAGGTVVALGESCSDLWLPHVDFTGTPTNWWWWLDPTADLGVRVTEAAASHPLMAGIGDKQATWHLHGWFLPPDGAAVLVRDGEGRAILYEDTVSTRGTTVISSLDPMFHHGSHFMPATTGFLDRFVPNLKALADV</sequence>
<dbReference type="AlphaFoldDB" id="A0A4S8PI92"/>
<dbReference type="EMBL" id="STGU01000034">
    <property type="protein sequence ID" value="THV29435.1"/>
    <property type="molecule type" value="Genomic_DNA"/>
</dbReference>
<dbReference type="Proteomes" id="UP000307378">
    <property type="component" value="Unassembled WGS sequence"/>
</dbReference>
<accession>A0A4S8PI92</accession>
<name>A0A4S8PI92_9HYPH</name>
<comment type="caution">
    <text evidence="1">The sequence shown here is derived from an EMBL/GenBank/DDBJ whole genome shotgun (WGS) entry which is preliminary data.</text>
</comment>
<proteinExistence type="predicted"/>
<evidence type="ECO:0000313" key="2">
    <source>
        <dbReference type="Proteomes" id="UP000307378"/>
    </source>
</evidence>